<name>A0A2P2NQQ4_RHIMU</name>
<accession>A0A2P2NQQ4</accession>
<organism evidence="1">
    <name type="scientific">Rhizophora mucronata</name>
    <name type="common">Asiatic mangrove</name>
    <dbReference type="NCBI Taxonomy" id="61149"/>
    <lineage>
        <taxon>Eukaryota</taxon>
        <taxon>Viridiplantae</taxon>
        <taxon>Streptophyta</taxon>
        <taxon>Embryophyta</taxon>
        <taxon>Tracheophyta</taxon>
        <taxon>Spermatophyta</taxon>
        <taxon>Magnoliopsida</taxon>
        <taxon>eudicotyledons</taxon>
        <taxon>Gunneridae</taxon>
        <taxon>Pentapetalae</taxon>
        <taxon>rosids</taxon>
        <taxon>fabids</taxon>
        <taxon>Malpighiales</taxon>
        <taxon>Rhizophoraceae</taxon>
        <taxon>Rhizophora</taxon>
    </lineage>
</organism>
<reference evidence="1" key="1">
    <citation type="submission" date="2018-02" db="EMBL/GenBank/DDBJ databases">
        <title>Rhizophora mucronata_Transcriptome.</title>
        <authorList>
            <person name="Meera S.P."/>
            <person name="Sreeshan A."/>
            <person name="Augustine A."/>
        </authorList>
    </citation>
    <scope>NUCLEOTIDE SEQUENCE</scope>
    <source>
        <tissue evidence="1">Leaf</tissue>
    </source>
</reference>
<dbReference type="EMBL" id="GGEC01064364">
    <property type="protein sequence ID" value="MBX44848.1"/>
    <property type="molecule type" value="Transcribed_RNA"/>
</dbReference>
<dbReference type="AlphaFoldDB" id="A0A2P2NQQ4"/>
<sequence length="72" mass="8231">MRFSFCQSICTGHSATRVTQKELLKIVDREHSNSEGNWWAQQLRSHSCTSIRHVRLVADCRPTKKSSNQNSG</sequence>
<proteinExistence type="predicted"/>
<evidence type="ECO:0000313" key="1">
    <source>
        <dbReference type="EMBL" id="MBX44848.1"/>
    </source>
</evidence>
<protein>
    <submittedName>
        <fullName evidence="1">Uncharacterized protein</fullName>
    </submittedName>
</protein>